<evidence type="ECO:0000313" key="2">
    <source>
        <dbReference type="Proteomes" id="UP000677082"/>
    </source>
</evidence>
<dbReference type="Gene3D" id="3.40.50.720">
    <property type="entry name" value="NAD(P)-binding Rossmann-like Domain"/>
    <property type="match status" value="1"/>
</dbReference>
<dbReference type="EMBL" id="BOQN01000039">
    <property type="protein sequence ID" value="GIM91077.1"/>
    <property type="molecule type" value="Genomic_DNA"/>
</dbReference>
<reference evidence="1 2" key="1">
    <citation type="submission" date="2021-03" db="EMBL/GenBank/DDBJ databases">
        <title>Whole genome shotgun sequence of Actinoplanes toevensis NBRC 105298.</title>
        <authorList>
            <person name="Komaki H."/>
            <person name="Tamura T."/>
        </authorList>
    </citation>
    <scope>NUCLEOTIDE SEQUENCE [LARGE SCALE GENOMIC DNA]</scope>
    <source>
        <strain evidence="1 2">NBRC 105298</strain>
    </source>
</reference>
<name>A0A919T9R2_9ACTN</name>
<gene>
    <name evidence="1" type="ORF">Ato02nite_028700</name>
</gene>
<dbReference type="Proteomes" id="UP000677082">
    <property type="component" value="Unassembled WGS sequence"/>
</dbReference>
<comment type="caution">
    <text evidence="1">The sequence shown here is derived from an EMBL/GenBank/DDBJ whole genome shotgun (WGS) entry which is preliminary data.</text>
</comment>
<evidence type="ECO:0000313" key="1">
    <source>
        <dbReference type="EMBL" id="GIM91077.1"/>
    </source>
</evidence>
<sequence>MSVILISGGTNGMGLALARARAARGDEVIALGRDPRFLGQGHFLPVDLSDVEDTLRVIDVIRERWPVVDAVALFANGPAPHRIETRQGLERTFALYYLSRYLLGRAFFDTAGVIVNVAGVGISKGTIAWDDLQLTHGYRMVRAQLQAGRLNDLLGLLHSKSKARYVLYHPGFTRSGDLSPLPAVLRAAVRIAAAVKARPVSESIKPIDNWLDNPPAAPLTAVDRGRELPLSFPTLDPDAARRLELTTERILLRAGTVPPG</sequence>
<protein>
    <recommendedName>
        <fullName evidence="3">Short-chain dehydrogenase</fullName>
    </recommendedName>
</protein>
<dbReference type="InterPro" id="IPR036291">
    <property type="entry name" value="NAD(P)-bd_dom_sf"/>
</dbReference>
<evidence type="ECO:0008006" key="3">
    <source>
        <dbReference type="Google" id="ProtNLM"/>
    </source>
</evidence>
<keyword evidence="2" id="KW-1185">Reference proteome</keyword>
<dbReference type="SUPFAM" id="SSF51735">
    <property type="entry name" value="NAD(P)-binding Rossmann-fold domains"/>
    <property type="match status" value="1"/>
</dbReference>
<organism evidence="1 2">
    <name type="scientific">Paractinoplanes toevensis</name>
    <dbReference type="NCBI Taxonomy" id="571911"/>
    <lineage>
        <taxon>Bacteria</taxon>
        <taxon>Bacillati</taxon>
        <taxon>Actinomycetota</taxon>
        <taxon>Actinomycetes</taxon>
        <taxon>Micromonosporales</taxon>
        <taxon>Micromonosporaceae</taxon>
        <taxon>Paractinoplanes</taxon>
    </lineage>
</organism>
<dbReference type="RefSeq" id="WP_246606895.1">
    <property type="nucleotide sequence ID" value="NZ_BOQN01000039.1"/>
</dbReference>
<dbReference type="AlphaFoldDB" id="A0A919T9R2"/>
<proteinExistence type="predicted"/>
<accession>A0A919T9R2</accession>